<dbReference type="CDD" id="cd09122">
    <property type="entry name" value="PLDc_Tdp1_1"/>
    <property type="match status" value="1"/>
</dbReference>
<evidence type="ECO:0000256" key="3">
    <source>
        <dbReference type="PIRSR" id="PIRSR610347-3"/>
    </source>
</evidence>
<feature type="active site" description="Nucleophile" evidence="1">
    <location>
        <position position="208"/>
    </location>
</feature>
<name>A0A2C5ZL60_9HYPO</name>
<evidence type="ECO:0000256" key="2">
    <source>
        <dbReference type="PIRSR" id="PIRSR610347-2"/>
    </source>
</evidence>
<feature type="binding site" evidence="2">
    <location>
        <position position="210"/>
    </location>
    <ligand>
        <name>substrate</name>
    </ligand>
</feature>
<feature type="compositionally biased region" description="Basic and acidic residues" evidence="4">
    <location>
        <begin position="65"/>
        <end position="76"/>
    </location>
</feature>
<dbReference type="AlphaFoldDB" id="A0A2C5ZL60"/>
<comment type="caution">
    <text evidence="6">The sequence shown here is derived from an EMBL/GenBank/DDBJ whole genome shotgun (WGS) entry which is preliminary data.</text>
</comment>
<accession>A0A2C5ZL60</accession>
<dbReference type="GO" id="GO:0017005">
    <property type="term" value="F:3'-tyrosyl-DNA phosphodiesterase activity"/>
    <property type="evidence" value="ECO:0007669"/>
    <property type="project" value="TreeGrafter"/>
</dbReference>
<protein>
    <recommendedName>
        <fullName evidence="5">PLD phosphodiesterase domain-containing protein</fullName>
    </recommendedName>
</protein>
<dbReference type="InterPro" id="IPR001736">
    <property type="entry name" value="PLipase_D/transphosphatidylase"/>
</dbReference>
<dbReference type="PROSITE" id="PS50330">
    <property type="entry name" value="UIM"/>
    <property type="match status" value="1"/>
</dbReference>
<dbReference type="PANTHER" id="PTHR12415">
    <property type="entry name" value="TYROSYL-DNA PHOSPHODIESTERASE 1"/>
    <property type="match status" value="1"/>
</dbReference>
<feature type="compositionally biased region" description="Low complexity" evidence="4">
    <location>
        <begin position="94"/>
        <end position="105"/>
    </location>
</feature>
<sequence>MAEDTPDAQVGNDDSDDEALRLAIAMSLQEASTASTPTPAVVAAVAPAAASAAPAPPQSGTLLALDRKKMEEERLARLAKKRPRAQDDAVGLLPPSKKPTSTPDSKSGDAILPYPHGVVKRTWARGYPRTADDIKIEEVLQRDQLLLALLSSYQWDEDWLLSKVDVATTKLLLVAYAADDRQKQVMRANAPPHLKFCFPPMHGPGSMHSKLQVLKFPRYLRLVVPTGNLVPYDWGETGVMENMVFLIDLPRLQNVADHKSTPFSRSLDLFLRTMGVESKMIDSLTSYDFSKTADLGFVYTSPGGHMDESLNRVGYCGLGAAVTTLGLATTEPIEVDMAACSASLGYLKCGFVEALYNACQGDDGMREYGQRPTRKADDKQRRPRHWQQLKDRIRIYFPTNQTVSDSRGGKAAAGTICVQARWWRSPDFPVELMRDCVNTREGLLMHTKVMFVRRSSVGSGRPAWAYVGSANLSESAWGRLVKDKQSGKAKMSCRNWECGVVVPVADAATATAADLGVFQGTVPLPMKLPGRAYGPAEEPWFFDGA</sequence>
<dbReference type="GO" id="GO:0003697">
    <property type="term" value="F:single-stranded DNA binding"/>
    <property type="evidence" value="ECO:0007669"/>
    <property type="project" value="TreeGrafter"/>
</dbReference>
<dbReference type="InterPro" id="IPR003903">
    <property type="entry name" value="UIM_dom"/>
</dbReference>
<evidence type="ECO:0000259" key="5">
    <source>
        <dbReference type="PROSITE" id="PS50035"/>
    </source>
</evidence>
<dbReference type="Proteomes" id="UP000226431">
    <property type="component" value="Unassembled WGS sequence"/>
</dbReference>
<evidence type="ECO:0000256" key="1">
    <source>
        <dbReference type="PIRSR" id="PIRSR610347-1"/>
    </source>
</evidence>
<dbReference type="GO" id="GO:0006281">
    <property type="term" value="P:DNA repair"/>
    <property type="evidence" value="ECO:0007669"/>
    <property type="project" value="InterPro"/>
</dbReference>
<evidence type="ECO:0000313" key="7">
    <source>
        <dbReference type="Proteomes" id="UP000226431"/>
    </source>
</evidence>
<dbReference type="STRING" id="2004952.A0A2C5ZL60"/>
<gene>
    <name evidence="6" type="ORF">CDD80_3150</name>
</gene>
<feature type="site" description="Interaction with DNA" evidence="3">
    <location>
        <position position="473"/>
    </location>
</feature>
<dbReference type="SUPFAM" id="SSF56024">
    <property type="entry name" value="Phospholipase D/nuclease"/>
    <property type="match status" value="2"/>
</dbReference>
<dbReference type="PANTHER" id="PTHR12415:SF4">
    <property type="entry name" value="TYROSYL-DNA PHOSPHODIESTERASE DOMAIN-CONTAINING PROTEIN"/>
    <property type="match status" value="1"/>
</dbReference>
<dbReference type="InterPro" id="IPR010347">
    <property type="entry name" value="Tdp1"/>
</dbReference>
<feature type="domain" description="PLD phosphodiesterase" evidence="5">
    <location>
        <begin position="441"/>
        <end position="476"/>
    </location>
</feature>
<feature type="active site" description="Proton donor/acceptor" evidence="1">
    <location>
        <position position="446"/>
    </location>
</feature>
<evidence type="ECO:0000313" key="6">
    <source>
        <dbReference type="EMBL" id="PHH80021.1"/>
    </source>
</evidence>
<feature type="region of interest" description="Disordered" evidence="4">
    <location>
        <begin position="46"/>
        <end position="111"/>
    </location>
</feature>
<organism evidence="6 7">
    <name type="scientific">Ophiocordyceps camponoti-rufipedis</name>
    <dbReference type="NCBI Taxonomy" id="2004952"/>
    <lineage>
        <taxon>Eukaryota</taxon>
        <taxon>Fungi</taxon>
        <taxon>Dikarya</taxon>
        <taxon>Ascomycota</taxon>
        <taxon>Pezizomycotina</taxon>
        <taxon>Sordariomycetes</taxon>
        <taxon>Hypocreomycetidae</taxon>
        <taxon>Hypocreales</taxon>
        <taxon>Ophiocordycipitaceae</taxon>
        <taxon>Ophiocordyceps</taxon>
    </lineage>
</organism>
<dbReference type="EMBL" id="NJES01000028">
    <property type="protein sequence ID" value="PHH80021.1"/>
    <property type="molecule type" value="Genomic_DNA"/>
</dbReference>
<keyword evidence="7" id="KW-1185">Reference proteome</keyword>
<feature type="binding site" evidence="2">
    <location>
        <position position="448"/>
    </location>
    <ligand>
        <name>substrate</name>
    </ligand>
</feature>
<dbReference type="GO" id="GO:0005634">
    <property type="term" value="C:nucleus"/>
    <property type="evidence" value="ECO:0007669"/>
    <property type="project" value="InterPro"/>
</dbReference>
<dbReference type="Gene3D" id="3.30.870.10">
    <property type="entry name" value="Endonuclease Chain A"/>
    <property type="match status" value="2"/>
</dbReference>
<proteinExistence type="predicted"/>
<dbReference type="OrthoDB" id="47785at2759"/>
<dbReference type="Pfam" id="PF06087">
    <property type="entry name" value="Tyr-DNA_phospho"/>
    <property type="match status" value="1"/>
</dbReference>
<dbReference type="PROSITE" id="PS50035">
    <property type="entry name" value="PLD"/>
    <property type="match status" value="1"/>
</dbReference>
<dbReference type="GO" id="GO:0003690">
    <property type="term" value="F:double-stranded DNA binding"/>
    <property type="evidence" value="ECO:0007669"/>
    <property type="project" value="TreeGrafter"/>
</dbReference>
<reference evidence="6 7" key="1">
    <citation type="submission" date="2017-06" db="EMBL/GenBank/DDBJ databases">
        <title>Ant-infecting Ophiocordyceps genomes reveal a high diversity of potential behavioral manipulation genes and a possible major role for enterotoxins.</title>
        <authorList>
            <person name="De Bekker C."/>
            <person name="Evans H.C."/>
            <person name="Brachmann A."/>
            <person name="Hughes D.P."/>
        </authorList>
    </citation>
    <scope>NUCLEOTIDE SEQUENCE [LARGE SCALE GENOMIC DNA]</scope>
    <source>
        <strain evidence="6 7">Map16</strain>
    </source>
</reference>
<evidence type="ECO:0000256" key="4">
    <source>
        <dbReference type="SAM" id="MobiDB-lite"/>
    </source>
</evidence>
<dbReference type="SMART" id="SM00726">
    <property type="entry name" value="UIM"/>
    <property type="match status" value="1"/>
</dbReference>